<name>A0AA40GDT6_9HYME</name>
<proteinExistence type="predicted"/>
<sequence length="109" mass="12209">MKQYRILFVCSSLTSRLILQEINPPSPPTRTDGKLEVKKLREQFEGIGRWVTEVLEGSKKKKKKERKKKTGGVWGCSAVISPFPGKSFKFSAGSWPNALSVLSRPVFGL</sequence>
<comment type="caution">
    <text evidence="1">The sequence shown here is derived from an EMBL/GenBank/DDBJ whole genome shotgun (WGS) entry which is preliminary data.</text>
</comment>
<protein>
    <submittedName>
        <fullName evidence="1">Uncharacterized protein</fullName>
    </submittedName>
</protein>
<accession>A0AA40GDT6</accession>
<evidence type="ECO:0000313" key="2">
    <source>
        <dbReference type="Proteomes" id="UP001177670"/>
    </source>
</evidence>
<reference evidence="1" key="1">
    <citation type="submission" date="2021-10" db="EMBL/GenBank/DDBJ databases">
        <title>Melipona bicolor Genome sequencing and assembly.</title>
        <authorList>
            <person name="Araujo N.S."/>
            <person name="Arias M.C."/>
        </authorList>
    </citation>
    <scope>NUCLEOTIDE SEQUENCE</scope>
    <source>
        <strain evidence="1">USP_2M_L1-L4_2017</strain>
        <tissue evidence="1">Whole body</tissue>
    </source>
</reference>
<dbReference type="EMBL" id="JAHYIQ010000002">
    <property type="protein sequence ID" value="KAK1135216.1"/>
    <property type="molecule type" value="Genomic_DNA"/>
</dbReference>
<dbReference type="Proteomes" id="UP001177670">
    <property type="component" value="Unassembled WGS sequence"/>
</dbReference>
<dbReference type="AlphaFoldDB" id="A0AA40GDT6"/>
<gene>
    <name evidence="1" type="ORF">K0M31_007987</name>
</gene>
<organism evidence="1 2">
    <name type="scientific">Melipona bicolor</name>
    <dbReference type="NCBI Taxonomy" id="60889"/>
    <lineage>
        <taxon>Eukaryota</taxon>
        <taxon>Metazoa</taxon>
        <taxon>Ecdysozoa</taxon>
        <taxon>Arthropoda</taxon>
        <taxon>Hexapoda</taxon>
        <taxon>Insecta</taxon>
        <taxon>Pterygota</taxon>
        <taxon>Neoptera</taxon>
        <taxon>Endopterygota</taxon>
        <taxon>Hymenoptera</taxon>
        <taxon>Apocrita</taxon>
        <taxon>Aculeata</taxon>
        <taxon>Apoidea</taxon>
        <taxon>Anthophila</taxon>
        <taxon>Apidae</taxon>
        <taxon>Melipona</taxon>
    </lineage>
</organism>
<evidence type="ECO:0000313" key="1">
    <source>
        <dbReference type="EMBL" id="KAK1135216.1"/>
    </source>
</evidence>
<keyword evidence="2" id="KW-1185">Reference proteome</keyword>